<dbReference type="Proteomes" id="UP001597139">
    <property type="component" value="Unassembled WGS sequence"/>
</dbReference>
<name>A0ABD6BV70_9EURY</name>
<proteinExistence type="predicted"/>
<evidence type="ECO:0000313" key="2">
    <source>
        <dbReference type="EMBL" id="MFD1568646.1"/>
    </source>
</evidence>
<gene>
    <name evidence="2" type="ORF">ACFSAU_14210</name>
</gene>
<feature type="transmembrane region" description="Helical" evidence="1">
    <location>
        <begin position="41"/>
        <end position="58"/>
    </location>
</feature>
<comment type="caution">
    <text evidence="2">The sequence shown here is derived from an EMBL/GenBank/DDBJ whole genome shotgun (WGS) entry which is preliminary data.</text>
</comment>
<sequence length="128" mass="12805">MRSRRWLPVAVALAILGASLVPGSASGAAGGAVGPVGVDKLLHAGGYAVLAFATLFALQARSLRTALLVVLLVTAFGGAVELLQSPVPGRHLSALDLVADAVGAALGTGSWWLFGRDASTPPDGGDQH</sequence>
<feature type="transmembrane region" description="Helical" evidence="1">
    <location>
        <begin position="65"/>
        <end position="83"/>
    </location>
</feature>
<dbReference type="NCBIfam" id="NF037970">
    <property type="entry name" value="vanZ_1"/>
    <property type="match status" value="1"/>
</dbReference>
<dbReference type="AlphaFoldDB" id="A0ABD6BV70"/>
<keyword evidence="3" id="KW-1185">Reference proteome</keyword>
<keyword evidence="1" id="KW-0812">Transmembrane</keyword>
<organism evidence="2 3">
    <name type="scientific">Halolamina litorea</name>
    <dbReference type="NCBI Taxonomy" id="1515593"/>
    <lineage>
        <taxon>Archaea</taxon>
        <taxon>Methanobacteriati</taxon>
        <taxon>Methanobacteriota</taxon>
        <taxon>Stenosarchaea group</taxon>
        <taxon>Halobacteria</taxon>
        <taxon>Halobacteriales</taxon>
        <taxon>Haloferacaceae</taxon>
    </lineage>
</organism>
<evidence type="ECO:0000256" key="1">
    <source>
        <dbReference type="SAM" id="Phobius"/>
    </source>
</evidence>
<dbReference type="RefSeq" id="WP_267647597.1">
    <property type="nucleotide sequence ID" value="NZ_JANHGR010000002.1"/>
</dbReference>
<protein>
    <submittedName>
        <fullName evidence="2">VanZ family protein</fullName>
    </submittedName>
</protein>
<reference evidence="2 3" key="1">
    <citation type="journal article" date="2019" name="Int. J. Syst. Evol. Microbiol.">
        <title>The Global Catalogue of Microorganisms (GCM) 10K type strain sequencing project: providing services to taxonomists for standard genome sequencing and annotation.</title>
        <authorList>
            <consortium name="The Broad Institute Genomics Platform"/>
            <consortium name="The Broad Institute Genome Sequencing Center for Infectious Disease"/>
            <person name="Wu L."/>
            <person name="Ma J."/>
        </authorList>
    </citation>
    <scope>NUCLEOTIDE SEQUENCE [LARGE SCALE GENOMIC DNA]</scope>
    <source>
        <strain evidence="2 3">CGMCC 1.12859</strain>
    </source>
</reference>
<evidence type="ECO:0000313" key="3">
    <source>
        <dbReference type="Proteomes" id="UP001597139"/>
    </source>
</evidence>
<accession>A0ABD6BV70</accession>
<dbReference type="EMBL" id="JBHUCZ010000013">
    <property type="protein sequence ID" value="MFD1568646.1"/>
    <property type="molecule type" value="Genomic_DNA"/>
</dbReference>
<keyword evidence="1" id="KW-0472">Membrane</keyword>
<keyword evidence="1" id="KW-1133">Transmembrane helix</keyword>